<name>D6WYM8_TRICA</name>
<dbReference type="Proteomes" id="UP000007266">
    <property type="component" value="Linkage group 8"/>
</dbReference>
<feature type="region of interest" description="Disordered" evidence="1">
    <location>
        <begin position="426"/>
        <end position="445"/>
    </location>
</feature>
<protein>
    <submittedName>
        <fullName evidence="2">Uncharacterized protein</fullName>
    </submittedName>
</protein>
<dbReference type="HOGENOM" id="CLU_570306_0_0_1"/>
<accession>D6WYM8</accession>
<dbReference type="AlphaFoldDB" id="D6WYM8"/>
<keyword evidence="3" id="KW-1185">Reference proteome</keyword>
<dbReference type="eggNOG" id="ENOG502QVXX">
    <property type="taxonomic scope" value="Eukaryota"/>
</dbReference>
<dbReference type="PANTHER" id="PTHR33936:SF25">
    <property type="entry name" value="C2H2-TYPE DOMAIN-CONTAINING PROTEIN"/>
    <property type="match status" value="1"/>
</dbReference>
<dbReference type="EMBL" id="KQ971357">
    <property type="protein sequence ID" value="EFA08432.1"/>
    <property type="molecule type" value="Genomic_DNA"/>
</dbReference>
<organism evidence="2 3">
    <name type="scientific">Tribolium castaneum</name>
    <name type="common">Red flour beetle</name>
    <dbReference type="NCBI Taxonomy" id="7070"/>
    <lineage>
        <taxon>Eukaryota</taxon>
        <taxon>Metazoa</taxon>
        <taxon>Ecdysozoa</taxon>
        <taxon>Arthropoda</taxon>
        <taxon>Hexapoda</taxon>
        <taxon>Insecta</taxon>
        <taxon>Pterygota</taxon>
        <taxon>Neoptera</taxon>
        <taxon>Endopterygota</taxon>
        <taxon>Coleoptera</taxon>
        <taxon>Polyphaga</taxon>
        <taxon>Cucujiformia</taxon>
        <taxon>Tenebrionidae</taxon>
        <taxon>Tenebrionidae incertae sedis</taxon>
        <taxon>Tribolium</taxon>
    </lineage>
</organism>
<sequence>MVDFQSKCTVRAPKISGSIKLQGACPYRIRAEMCNATGEVLVTFTATHEGHKDELSCQPLSETEQTSIVEQIKMGISYEVILKKAREMQIDECSRLNLLTIKDIRYLAEKHGLQGKGTKKDDFALGYMNEEMKYMLQTYGKRIVCLDGTHGTNPYNFELTTLLVLDDLNIGYPTVFLISNRKDTVVQKVFLAEIKKKIENLVPQHFMTDDTLIYYNAWTSIKDVYWKKKKEGKHRTGEAAKRTTKWEHMDALAFLDKVTTYRQTVTNVTTTNEEDNKSSQAADEVVDEDVVENRDETLEGEASQDTETVDEMAESQYRECGGNTVESPCRPPRKRKTTNEKLLDTIKKRAEGRSVLFKKLESAIEDKPHPIKLFFASMAETVMLFPPALAARTKMRVMEVIHELELENYGASSTSAYDSLSRVPTSATSLSSTSSYHPTRRKSDTTTSYIDSCYSAPSSVEPPRVYEDCADLFSSTTFQ</sequence>
<reference evidence="2 3" key="1">
    <citation type="journal article" date="2008" name="Nature">
        <title>The genome of the model beetle and pest Tribolium castaneum.</title>
        <authorList>
            <consortium name="Tribolium Genome Sequencing Consortium"/>
            <person name="Richards S."/>
            <person name="Gibbs R.A."/>
            <person name="Weinstock G.M."/>
            <person name="Brown S.J."/>
            <person name="Denell R."/>
            <person name="Beeman R.W."/>
            <person name="Gibbs R."/>
            <person name="Beeman R.W."/>
            <person name="Brown S.J."/>
            <person name="Bucher G."/>
            <person name="Friedrich M."/>
            <person name="Grimmelikhuijzen C.J."/>
            <person name="Klingler M."/>
            <person name="Lorenzen M."/>
            <person name="Richards S."/>
            <person name="Roth S."/>
            <person name="Schroder R."/>
            <person name="Tautz D."/>
            <person name="Zdobnov E.M."/>
            <person name="Muzny D."/>
            <person name="Gibbs R.A."/>
            <person name="Weinstock G.M."/>
            <person name="Attaway T."/>
            <person name="Bell S."/>
            <person name="Buhay C.J."/>
            <person name="Chandrabose M.N."/>
            <person name="Chavez D."/>
            <person name="Clerk-Blankenburg K.P."/>
            <person name="Cree A."/>
            <person name="Dao M."/>
            <person name="Davis C."/>
            <person name="Chacko J."/>
            <person name="Dinh H."/>
            <person name="Dugan-Rocha S."/>
            <person name="Fowler G."/>
            <person name="Garner T.T."/>
            <person name="Garnes J."/>
            <person name="Gnirke A."/>
            <person name="Hawes A."/>
            <person name="Hernandez J."/>
            <person name="Hines S."/>
            <person name="Holder M."/>
            <person name="Hume J."/>
            <person name="Jhangiani S.N."/>
            <person name="Joshi V."/>
            <person name="Khan Z.M."/>
            <person name="Jackson L."/>
            <person name="Kovar C."/>
            <person name="Kowis A."/>
            <person name="Lee S."/>
            <person name="Lewis L.R."/>
            <person name="Margolis J."/>
            <person name="Morgan M."/>
            <person name="Nazareth L.V."/>
            <person name="Nguyen N."/>
            <person name="Okwuonu G."/>
            <person name="Parker D."/>
            <person name="Richards S."/>
            <person name="Ruiz S.J."/>
            <person name="Santibanez J."/>
            <person name="Savard J."/>
            <person name="Scherer S.E."/>
            <person name="Schneider B."/>
            <person name="Sodergren E."/>
            <person name="Tautz D."/>
            <person name="Vattahil S."/>
            <person name="Villasana D."/>
            <person name="White C.S."/>
            <person name="Wright R."/>
            <person name="Park Y."/>
            <person name="Beeman R.W."/>
            <person name="Lord J."/>
            <person name="Oppert B."/>
            <person name="Lorenzen M."/>
            <person name="Brown S."/>
            <person name="Wang L."/>
            <person name="Savard J."/>
            <person name="Tautz D."/>
            <person name="Richards S."/>
            <person name="Weinstock G."/>
            <person name="Gibbs R.A."/>
            <person name="Liu Y."/>
            <person name="Worley K."/>
            <person name="Weinstock G."/>
            <person name="Elsik C.G."/>
            <person name="Reese J.T."/>
            <person name="Elhaik E."/>
            <person name="Landan G."/>
            <person name="Graur D."/>
            <person name="Arensburger P."/>
            <person name="Atkinson P."/>
            <person name="Beeman R.W."/>
            <person name="Beidler J."/>
            <person name="Brown S.J."/>
            <person name="Demuth J.P."/>
            <person name="Drury D.W."/>
            <person name="Du Y.Z."/>
            <person name="Fujiwara H."/>
            <person name="Lorenzen M."/>
            <person name="Maselli V."/>
            <person name="Osanai M."/>
            <person name="Park Y."/>
            <person name="Robertson H.M."/>
            <person name="Tu Z."/>
            <person name="Wang J.J."/>
            <person name="Wang S."/>
            <person name="Richards S."/>
            <person name="Song H."/>
            <person name="Zhang L."/>
            <person name="Sodergren E."/>
            <person name="Werner D."/>
            <person name="Stanke M."/>
            <person name="Morgenstern B."/>
            <person name="Solovyev V."/>
            <person name="Kosarev P."/>
            <person name="Brown G."/>
            <person name="Chen H.C."/>
            <person name="Ermolaeva O."/>
            <person name="Hlavina W."/>
            <person name="Kapustin Y."/>
            <person name="Kiryutin B."/>
            <person name="Kitts P."/>
            <person name="Maglott D."/>
            <person name="Pruitt K."/>
            <person name="Sapojnikov V."/>
            <person name="Souvorov A."/>
            <person name="Mackey A.J."/>
            <person name="Waterhouse R.M."/>
            <person name="Wyder S."/>
            <person name="Zdobnov E.M."/>
            <person name="Zdobnov E.M."/>
            <person name="Wyder S."/>
            <person name="Kriventseva E.V."/>
            <person name="Kadowaki T."/>
            <person name="Bork P."/>
            <person name="Aranda M."/>
            <person name="Bao R."/>
            <person name="Beermann A."/>
            <person name="Berns N."/>
            <person name="Bolognesi R."/>
            <person name="Bonneton F."/>
            <person name="Bopp D."/>
            <person name="Brown S.J."/>
            <person name="Bucher G."/>
            <person name="Butts T."/>
            <person name="Chaumot A."/>
            <person name="Denell R.E."/>
            <person name="Ferrier D.E."/>
            <person name="Friedrich M."/>
            <person name="Gordon C.M."/>
            <person name="Jindra M."/>
            <person name="Klingler M."/>
            <person name="Lan Q."/>
            <person name="Lattorff H.M."/>
            <person name="Laudet V."/>
            <person name="von Levetsow C."/>
            <person name="Liu Z."/>
            <person name="Lutz R."/>
            <person name="Lynch J.A."/>
            <person name="da Fonseca R.N."/>
            <person name="Posnien N."/>
            <person name="Reuter R."/>
            <person name="Roth S."/>
            <person name="Savard J."/>
            <person name="Schinko J.B."/>
            <person name="Schmitt C."/>
            <person name="Schoppmeier M."/>
            <person name="Schroder R."/>
            <person name="Shippy T.D."/>
            <person name="Simonnet F."/>
            <person name="Marques-Souza H."/>
            <person name="Tautz D."/>
            <person name="Tomoyasu Y."/>
            <person name="Trauner J."/>
            <person name="Van der Zee M."/>
            <person name="Vervoort M."/>
            <person name="Wittkopp N."/>
            <person name="Wimmer E.A."/>
            <person name="Yang X."/>
            <person name="Jones A.K."/>
            <person name="Sattelle D.B."/>
            <person name="Ebert P.R."/>
            <person name="Nelson D."/>
            <person name="Scott J.G."/>
            <person name="Beeman R.W."/>
            <person name="Muthukrishnan S."/>
            <person name="Kramer K.J."/>
            <person name="Arakane Y."/>
            <person name="Beeman R.W."/>
            <person name="Zhu Q."/>
            <person name="Hogenkamp D."/>
            <person name="Dixit R."/>
            <person name="Oppert B."/>
            <person name="Jiang H."/>
            <person name="Zou Z."/>
            <person name="Marshall J."/>
            <person name="Elpidina E."/>
            <person name="Vinokurov K."/>
            <person name="Oppert C."/>
            <person name="Zou Z."/>
            <person name="Evans J."/>
            <person name="Lu Z."/>
            <person name="Zhao P."/>
            <person name="Sumathipala N."/>
            <person name="Altincicek B."/>
            <person name="Vilcinskas A."/>
            <person name="Williams M."/>
            <person name="Hultmark D."/>
            <person name="Hetru C."/>
            <person name="Jiang H."/>
            <person name="Grimmelikhuijzen C.J."/>
            <person name="Hauser F."/>
            <person name="Cazzamali G."/>
            <person name="Williamson M."/>
            <person name="Park Y."/>
            <person name="Li B."/>
            <person name="Tanaka Y."/>
            <person name="Predel R."/>
            <person name="Neupert S."/>
            <person name="Schachtner J."/>
            <person name="Verleyen P."/>
            <person name="Raible F."/>
            <person name="Bork P."/>
            <person name="Friedrich M."/>
            <person name="Walden K.K."/>
            <person name="Robertson H.M."/>
            <person name="Angeli S."/>
            <person name="Foret S."/>
            <person name="Bucher G."/>
            <person name="Schuetz S."/>
            <person name="Maleszka R."/>
            <person name="Wimmer E.A."/>
            <person name="Beeman R.W."/>
            <person name="Lorenzen M."/>
            <person name="Tomoyasu Y."/>
            <person name="Miller S.C."/>
            <person name="Grossmann D."/>
            <person name="Bucher G."/>
        </authorList>
    </citation>
    <scope>NUCLEOTIDE SEQUENCE [LARGE SCALE GENOMIC DNA]</scope>
    <source>
        <strain evidence="2 3">Georgia GA2</strain>
    </source>
</reference>
<evidence type="ECO:0000313" key="2">
    <source>
        <dbReference type="EMBL" id="EFA08432.1"/>
    </source>
</evidence>
<feature type="region of interest" description="Disordered" evidence="1">
    <location>
        <begin position="316"/>
        <end position="338"/>
    </location>
</feature>
<feature type="compositionally biased region" description="Low complexity" evidence="1">
    <location>
        <begin position="426"/>
        <end position="435"/>
    </location>
</feature>
<dbReference type="PANTHER" id="PTHR33936">
    <property type="entry name" value="PROTEIN CBG17840"/>
    <property type="match status" value="1"/>
</dbReference>
<dbReference type="InParanoid" id="D6WYM8"/>
<dbReference type="InterPro" id="IPR052797">
    <property type="entry name" value="RegFact_GeneExpr_CellDeath"/>
</dbReference>
<dbReference type="PhylomeDB" id="D6WYM8"/>
<proteinExistence type="predicted"/>
<evidence type="ECO:0000256" key="1">
    <source>
        <dbReference type="SAM" id="MobiDB-lite"/>
    </source>
</evidence>
<evidence type="ECO:0000313" key="3">
    <source>
        <dbReference type="Proteomes" id="UP000007266"/>
    </source>
</evidence>
<gene>
    <name evidence="2" type="primary">GLEAN_06079</name>
    <name evidence="2" type="ORF">TcasGA2_TC006079</name>
</gene>
<reference evidence="2 3" key="2">
    <citation type="journal article" date="2010" name="Nucleic Acids Res.">
        <title>BeetleBase in 2010: revisions to provide comprehensive genomic information for Tribolium castaneum.</title>
        <authorList>
            <person name="Kim H.S."/>
            <person name="Murphy T."/>
            <person name="Xia J."/>
            <person name="Caragea D."/>
            <person name="Park Y."/>
            <person name="Beeman R.W."/>
            <person name="Lorenzen M.D."/>
            <person name="Butcher S."/>
            <person name="Manak J.R."/>
            <person name="Brown S.J."/>
        </authorList>
    </citation>
    <scope>GENOME REANNOTATION</scope>
    <source>
        <strain evidence="2 3">Georgia GA2</strain>
    </source>
</reference>